<feature type="compositionally biased region" description="Polar residues" evidence="1">
    <location>
        <begin position="19"/>
        <end position="34"/>
    </location>
</feature>
<evidence type="ECO:0000256" key="1">
    <source>
        <dbReference type="SAM" id="MobiDB-lite"/>
    </source>
</evidence>
<reference evidence="2" key="1">
    <citation type="submission" date="2022-03" db="EMBL/GenBank/DDBJ databases">
        <authorList>
            <person name="Brunel B."/>
        </authorList>
    </citation>
    <scope>NUCLEOTIDE SEQUENCE</scope>
    <source>
        <strain evidence="2">STM4922sample</strain>
    </source>
</reference>
<comment type="caution">
    <text evidence="2">The sequence shown here is derived from an EMBL/GenBank/DDBJ whole genome shotgun (WGS) entry which is preliminary data.</text>
</comment>
<dbReference type="Proteomes" id="UP001152604">
    <property type="component" value="Unassembled WGS sequence"/>
</dbReference>
<evidence type="ECO:0000313" key="3">
    <source>
        <dbReference type="Proteomes" id="UP001152604"/>
    </source>
</evidence>
<gene>
    <name evidence="2" type="ORF">MES4922_300307</name>
</gene>
<accession>A0ABM9E3C5</accession>
<sequence>MYRYSGDAGLRTAVSCASGTQAPKRTLRSGSRSPPFSARPDLNLDTPNGLILSVPSCHFPHAATVEAWKSACQPLLNPAELSARISRHTLIEVVDTRTELEQNTNILKTGERYDWSCSGCRVTGVHEHVSHFHGDLDRSDVRQRAPSFTG</sequence>
<evidence type="ECO:0000313" key="2">
    <source>
        <dbReference type="EMBL" id="CAH2403223.1"/>
    </source>
</evidence>
<keyword evidence="3" id="KW-1185">Reference proteome</keyword>
<protein>
    <submittedName>
        <fullName evidence="2">Uncharacterized protein</fullName>
    </submittedName>
</protein>
<dbReference type="EMBL" id="CAKXZS010000024">
    <property type="protein sequence ID" value="CAH2403223.1"/>
    <property type="molecule type" value="Genomic_DNA"/>
</dbReference>
<organism evidence="2 3">
    <name type="scientific">Mesorhizobium ventifaucium</name>
    <dbReference type="NCBI Taxonomy" id="666020"/>
    <lineage>
        <taxon>Bacteria</taxon>
        <taxon>Pseudomonadati</taxon>
        <taxon>Pseudomonadota</taxon>
        <taxon>Alphaproteobacteria</taxon>
        <taxon>Hyphomicrobiales</taxon>
        <taxon>Phyllobacteriaceae</taxon>
        <taxon>Mesorhizobium</taxon>
    </lineage>
</organism>
<proteinExistence type="predicted"/>
<name>A0ABM9E3C5_9HYPH</name>
<feature type="region of interest" description="Disordered" evidence="1">
    <location>
        <begin position="19"/>
        <end position="42"/>
    </location>
</feature>